<dbReference type="InterPro" id="IPR031856">
    <property type="entry name" value="YdaS_toxin-like"/>
</dbReference>
<evidence type="ECO:0000313" key="2">
    <source>
        <dbReference type="Proteomes" id="UP000325743"/>
    </source>
</evidence>
<protein>
    <submittedName>
        <fullName evidence="1">Transcriptional regulator</fullName>
    </submittedName>
</protein>
<proteinExistence type="predicted"/>
<dbReference type="Pfam" id="PF15943">
    <property type="entry name" value="YdaS_toxin"/>
    <property type="match status" value="1"/>
</dbReference>
<accession>A0A5P3VMN6</accession>
<dbReference type="EMBL" id="CP032519">
    <property type="protein sequence ID" value="QEZ47208.1"/>
    <property type="molecule type" value="Genomic_DNA"/>
</dbReference>
<dbReference type="AlphaFoldDB" id="A0A5P3VMN6"/>
<dbReference type="InterPro" id="IPR010982">
    <property type="entry name" value="Lambda_DNA-bd_dom_sf"/>
</dbReference>
<name>A0A5P3VMN6_9BURK</name>
<dbReference type="Proteomes" id="UP000325743">
    <property type="component" value="Chromosome 2"/>
</dbReference>
<evidence type="ECO:0000313" key="1">
    <source>
        <dbReference type="EMBL" id="QEZ47208.1"/>
    </source>
</evidence>
<dbReference type="Gene3D" id="1.10.260.40">
    <property type="entry name" value="lambda repressor-like DNA-binding domains"/>
    <property type="match status" value="1"/>
</dbReference>
<dbReference type="GO" id="GO:0003677">
    <property type="term" value="F:DNA binding"/>
    <property type="evidence" value="ECO:0007669"/>
    <property type="project" value="InterPro"/>
</dbReference>
<reference evidence="1 2" key="1">
    <citation type="submission" date="2018-09" db="EMBL/GenBank/DDBJ databases">
        <title>Complete genome sequence of Cupriavidus oxalaticus T2, a bacterium capable of phenol tolerance and degradation.</title>
        <authorList>
            <person name="Yan J."/>
        </authorList>
    </citation>
    <scope>NUCLEOTIDE SEQUENCE [LARGE SCALE GENOMIC DNA]</scope>
    <source>
        <strain evidence="1 2">T2</strain>
    </source>
</reference>
<sequence length="87" mass="9493">MRLAIDKAGGLKKLADALGKKRTQTVANWLTRGAPTEECPAIESVTGVPCELLRPNVDWKKFQRVLCDPDRSREVDSIQPPTGGGHP</sequence>
<organism evidence="1 2">
    <name type="scientific">Cupriavidus oxalaticus</name>
    <dbReference type="NCBI Taxonomy" id="96344"/>
    <lineage>
        <taxon>Bacteria</taxon>
        <taxon>Pseudomonadati</taxon>
        <taxon>Pseudomonadota</taxon>
        <taxon>Betaproteobacteria</taxon>
        <taxon>Burkholderiales</taxon>
        <taxon>Burkholderiaceae</taxon>
        <taxon>Cupriavidus</taxon>
    </lineage>
</organism>
<gene>
    <name evidence="1" type="ORF">D2917_23960</name>
</gene>
<dbReference type="SUPFAM" id="SSF47413">
    <property type="entry name" value="lambda repressor-like DNA-binding domains"/>
    <property type="match status" value="1"/>
</dbReference>